<keyword evidence="2" id="KW-1185">Reference proteome</keyword>
<gene>
    <name evidence="1" type="ORF">BU25DRAFT_355174</name>
</gene>
<evidence type="ECO:0000313" key="2">
    <source>
        <dbReference type="Proteomes" id="UP000799754"/>
    </source>
</evidence>
<evidence type="ECO:0000313" key="1">
    <source>
        <dbReference type="EMBL" id="KAF2621065.1"/>
    </source>
</evidence>
<organism evidence="1 2">
    <name type="scientific">Macroventuria anomochaeta</name>
    <dbReference type="NCBI Taxonomy" id="301207"/>
    <lineage>
        <taxon>Eukaryota</taxon>
        <taxon>Fungi</taxon>
        <taxon>Dikarya</taxon>
        <taxon>Ascomycota</taxon>
        <taxon>Pezizomycotina</taxon>
        <taxon>Dothideomycetes</taxon>
        <taxon>Pleosporomycetidae</taxon>
        <taxon>Pleosporales</taxon>
        <taxon>Pleosporineae</taxon>
        <taxon>Didymellaceae</taxon>
        <taxon>Macroventuria</taxon>
    </lineage>
</organism>
<protein>
    <submittedName>
        <fullName evidence="1">Uncharacterized protein</fullName>
    </submittedName>
</protein>
<reference evidence="1" key="1">
    <citation type="journal article" date="2020" name="Stud. Mycol.">
        <title>101 Dothideomycetes genomes: a test case for predicting lifestyles and emergence of pathogens.</title>
        <authorList>
            <person name="Haridas S."/>
            <person name="Albert R."/>
            <person name="Binder M."/>
            <person name="Bloem J."/>
            <person name="Labutti K."/>
            <person name="Salamov A."/>
            <person name="Andreopoulos B."/>
            <person name="Baker S."/>
            <person name="Barry K."/>
            <person name="Bills G."/>
            <person name="Bluhm B."/>
            <person name="Cannon C."/>
            <person name="Castanera R."/>
            <person name="Culley D."/>
            <person name="Daum C."/>
            <person name="Ezra D."/>
            <person name="Gonzalez J."/>
            <person name="Henrissat B."/>
            <person name="Kuo A."/>
            <person name="Liang C."/>
            <person name="Lipzen A."/>
            <person name="Lutzoni F."/>
            <person name="Magnuson J."/>
            <person name="Mondo S."/>
            <person name="Nolan M."/>
            <person name="Ohm R."/>
            <person name="Pangilinan J."/>
            <person name="Park H.-J."/>
            <person name="Ramirez L."/>
            <person name="Alfaro M."/>
            <person name="Sun H."/>
            <person name="Tritt A."/>
            <person name="Yoshinaga Y."/>
            <person name="Zwiers L.-H."/>
            <person name="Turgeon B."/>
            <person name="Goodwin S."/>
            <person name="Spatafora J."/>
            <person name="Crous P."/>
            <person name="Grigoriev I."/>
        </authorList>
    </citation>
    <scope>NUCLEOTIDE SEQUENCE</scope>
    <source>
        <strain evidence="1">CBS 525.71</strain>
    </source>
</reference>
<feature type="non-terminal residue" evidence="1">
    <location>
        <position position="1"/>
    </location>
</feature>
<dbReference type="EMBL" id="MU006769">
    <property type="protein sequence ID" value="KAF2621065.1"/>
    <property type="molecule type" value="Genomic_DNA"/>
</dbReference>
<accession>A0ACB6RGH7</accession>
<proteinExistence type="predicted"/>
<dbReference type="Proteomes" id="UP000799754">
    <property type="component" value="Unassembled WGS sequence"/>
</dbReference>
<sequence length="102" mass="10900">RGEGHIWCGCGFNMNAGDTDAAVADLKGQLDRMASGGTICLAYYSIRGGTVAFACNRSDRSKRIDGDNFAGYLRAITSSCGLYIAGTYQVFDDAYPLMAGYM</sequence>
<comment type="caution">
    <text evidence="1">The sequence shown here is derived from an EMBL/GenBank/DDBJ whole genome shotgun (WGS) entry which is preliminary data.</text>
</comment>
<name>A0ACB6RGH7_9PLEO</name>